<dbReference type="InterPro" id="IPR000601">
    <property type="entry name" value="PKD_dom"/>
</dbReference>
<evidence type="ECO:0000259" key="1">
    <source>
        <dbReference type="Pfam" id="PF00801"/>
    </source>
</evidence>
<dbReference type="Gene3D" id="2.60.40.10">
    <property type="entry name" value="Immunoglobulins"/>
    <property type="match status" value="1"/>
</dbReference>
<accession>A0A9D9HDW1</accession>
<dbReference type="Proteomes" id="UP000823637">
    <property type="component" value="Unassembled WGS sequence"/>
</dbReference>
<dbReference type="SUPFAM" id="SSF49299">
    <property type="entry name" value="PKD domain"/>
    <property type="match status" value="1"/>
</dbReference>
<sequence length="265" mass="29216">MKTTLIKTLAFVVFAGIMFCSCESRTDVYVKDMPQSGMKVRICDSSTEAVKDCDAAIPQGRQLQFEIIFDTDSLAGYRSMEYYAVMLQGEDNPFVIDESGLPENRITVSNRIEAGDGTIGNVLMVKFVSTDYYGRQTEATLTLTSLAPLAADFQVSVEKNSAMDYSVRVEQVENAVSGISGRITAYEYAFDSELCHDGAGMEGEFEDEANPNPGHAARFGRYITSTTLPEVSHRFQTSGVHEVSVRVKNDLGLWSSWKTVTVPVE</sequence>
<evidence type="ECO:0000313" key="2">
    <source>
        <dbReference type="EMBL" id="MBO8447299.1"/>
    </source>
</evidence>
<comment type="caution">
    <text evidence="2">The sequence shown here is derived from an EMBL/GenBank/DDBJ whole genome shotgun (WGS) entry which is preliminary data.</text>
</comment>
<dbReference type="AlphaFoldDB" id="A0A9D9HDW1"/>
<evidence type="ECO:0000313" key="3">
    <source>
        <dbReference type="Proteomes" id="UP000823637"/>
    </source>
</evidence>
<reference evidence="2" key="1">
    <citation type="submission" date="2020-10" db="EMBL/GenBank/DDBJ databases">
        <authorList>
            <person name="Gilroy R."/>
        </authorList>
    </citation>
    <scope>NUCLEOTIDE SEQUENCE</scope>
    <source>
        <strain evidence="2">D3-1215</strain>
    </source>
</reference>
<gene>
    <name evidence="2" type="ORF">IAC32_06100</name>
</gene>
<dbReference type="InterPro" id="IPR013783">
    <property type="entry name" value="Ig-like_fold"/>
</dbReference>
<dbReference type="Pfam" id="PF00801">
    <property type="entry name" value="PKD"/>
    <property type="match status" value="1"/>
</dbReference>
<feature type="domain" description="PKD" evidence="1">
    <location>
        <begin position="226"/>
        <end position="262"/>
    </location>
</feature>
<reference evidence="2" key="2">
    <citation type="journal article" date="2021" name="PeerJ">
        <title>Extensive microbial diversity within the chicken gut microbiome revealed by metagenomics and culture.</title>
        <authorList>
            <person name="Gilroy R."/>
            <person name="Ravi A."/>
            <person name="Getino M."/>
            <person name="Pursley I."/>
            <person name="Horton D.L."/>
            <person name="Alikhan N.F."/>
            <person name="Baker D."/>
            <person name="Gharbi K."/>
            <person name="Hall N."/>
            <person name="Watson M."/>
            <person name="Adriaenssens E.M."/>
            <person name="Foster-Nyarko E."/>
            <person name="Jarju S."/>
            <person name="Secka A."/>
            <person name="Antonio M."/>
            <person name="Oren A."/>
            <person name="Chaudhuri R.R."/>
            <person name="La Ragione R."/>
            <person name="Hildebrand F."/>
            <person name="Pallen M.J."/>
        </authorList>
    </citation>
    <scope>NUCLEOTIDE SEQUENCE</scope>
    <source>
        <strain evidence="2">D3-1215</strain>
    </source>
</reference>
<dbReference type="InterPro" id="IPR035986">
    <property type="entry name" value="PKD_dom_sf"/>
</dbReference>
<dbReference type="EMBL" id="JADIMR010000091">
    <property type="protein sequence ID" value="MBO8447299.1"/>
    <property type="molecule type" value="Genomic_DNA"/>
</dbReference>
<dbReference type="PROSITE" id="PS51257">
    <property type="entry name" value="PROKAR_LIPOPROTEIN"/>
    <property type="match status" value="1"/>
</dbReference>
<protein>
    <submittedName>
        <fullName evidence="2">PKD domain-containing protein</fullName>
    </submittedName>
</protein>
<proteinExistence type="predicted"/>
<name>A0A9D9HDW1_9BACT</name>
<organism evidence="2 3">
    <name type="scientific">Candidatus Enterocola intestinipullorum</name>
    <dbReference type="NCBI Taxonomy" id="2840783"/>
    <lineage>
        <taxon>Bacteria</taxon>
        <taxon>Pseudomonadati</taxon>
        <taxon>Bacteroidota</taxon>
        <taxon>Bacteroidia</taxon>
        <taxon>Bacteroidales</taxon>
        <taxon>Candidatus Enterocola</taxon>
    </lineage>
</organism>
<dbReference type="CDD" id="cd00146">
    <property type="entry name" value="PKD"/>
    <property type="match status" value="1"/>
</dbReference>